<evidence type="ECO:0000259" key="1">
    <source>
        <dbReference type="Pfam" id="PF01408"/>
    </source>
</evidence>
<dbReference type="Gene3D" id="3.40.50.720">
    <property type="entry name" value="NAD(P)-binding Rossmann-like Domain"/>
    <property type="match status" value="1"/>
</dbReference>
<comment type="caution">
    <text evidence="2">The sequence shown here is derived from an EMBL/GenBank/DDBJ whole genome shotgun (WGS) entry which is preliminary data.</text>
</comment>
<dbReference type="Pfam" id="PF01408">
    <property type="entry name" value="GFO_IDH_MocA"/>
    <property type="match status" value="1"/>
</dbReference>
<dbReference type="Gene3D" id="3.30.360.10">
    <property type="entry name" value="Dihydrodipicolinate Reductase, domain 2"/>
    <property type="match status" value="1"/>
</dbReference>
<proteinExistence type="predicted"/>
<dbReference type="InterPro" id="IPR036291">
    <property type="entry name" value="NAD(P)-bd_dom_sf"/>
</dbReference>
<accession>A0A2U1DCI4</accession>
<evidence type="ECO:0000313" key="2">
    <source>
        <dbReference type="EMBL" id="PVY85394.1"/>
    </source>
</evidence>
<dbReference type="Proteomes" id="UP000245433">
    <property type="component" value="Unassembled WGS sequence"/>
</dbReference>
<dbReference type="PANTHER" id="PTHR43054">
    <property type="match status" value="1"/>
</dbReference>
<name>A0A2U1DCI4_9LACO</name>
<sequence length="337" mass="37490">MLRLGTIGTSWIVKQFIEASHLAGAFDLEAVYSRRVSRAEEFLAELMPANSSALALDSLTELFEASDLVYIASPNSLHFEQVQAALKAGCHVIVEKPAFSNPREFAQIQELLGQHPDLRLMEANRHLYQPNFIALQKAVAQLPQIDGANFVMAQYSSKYDAYLAGKNPNVFNKDFSTGALYDLGVYPLSAALALFGQPQALQYLPVLLDNQTDGSGQATLIYPGYQVSLQFSKTYNACRPSEIYAGRQTVSIDHIADLNHIDIIDDGQVQTAIAEVQAENPMVAEVQTFAQWLAEPLAYYQQYQQALQLSQLINQTLFDLRQSAQIEFPADERVYDN</sequence>
<gene>
    <name evidence="2" type="ORF">C7384_102215</name>
</gene>
<dbReference type="RefSeq" id="WP_089938017.1">
    <property type="nucleotide sequence ID" value="NZ_CAKOEX010000002.1"/>
</dbReference>
<reference evidence="2 3" key="1">
    <citation type="submission" date="2018-04" db="EMBL/GenBank/DDBJ databases">
        <title>Genomic Encyclopedia of Type Strains, Phase IV (KMG-IV): sequencing the most valuable type-strain genomes for metagenomic binning, comparative biology and taxonomic classification.</title>
        <authorList>
            <person name="Goeker M."/>
        </authorList>
    </citation>
    <scope>NUCLEOTIDE SEQUENCE [LARGE SCALE GENOMIC DNA]</scope>
    <source>
        <strain evidence="2 3">DSM 28795</strain>
    </source>
</reference>
<dbReference type="AlphaFoldDB" id="A0A2U1DCI4"/>
<dbReference type="EMBL" id="QEKT01000002">
    <property type="protein sequence ID" value="PVY85394.1"/>
    <property type="molecule type" value="Genomic_DNA"/>
</dbReference>
<dbReference type="GO" id="GO:0000166">
    <property type="term" value="F:nucleotide binding"/>
    <property type="evidence" value="ECO:0007669"/>
    <property type="project" value="InterPro"/>
</dbReference>
<dbReference type="SUPFAM" id="SSF51735">
    <property type="entry name" value="NAD(P)-binding Rossmann-fold domains"/>
    <property type="match status" value="1"/>
</dbReference>
<protein>
    <submittedName>
        <fullName evidence="2">Putative dehydrogenase</fullName>
    </submittedName>
</protein>
<feature type="domain" description="Gfo/Idh/MocA-like oxidoreductase N-terminal" evidence="1">
    <location>
        <begin position="3"/>
        <end position="115"/>
    </location>
</feature>
<dbReference type="PANTHER" id="PTHR43054:SF1">
    <property type="entry name" value="SCYLLO-INOSITOL 2-DEHYDROGENASE (NADP(+)) IOLU"/>
    <property type="match status" value="1"/>
</dbReference>
<evidence type="ECO:0000313" key="3">
    <source>
        <dbReference type="Proteomes" id="UP000245433"/>
    </source>
</evidence>
<dbReference type="OrthoDB" id="9815825at2"/>
<keyword evidence="3" id="KW-1185">Reference proteome</keyword>
<organism evidence="2 3">
    <name type="scientific">Convivina intestini</name>
    <dbReference type="NCBI Taxonomy" id="1505726"/>
    <lineage>
        <taxon>Bacteria</taxon>
        <taxon>Bacillati</taxon>
        <taxon>Bacillota</taxon>
        <taxon>Bacilli</taxon>
        <taxon>Lactobacillales</taxon>
        <taxon>Lactobacillaceae</taxon>
        <taxon>Convivina</taxon>
    </lineage>
</organism>
<dbReference type="InterPro" id="IPR000683">
    <property type="entry name" value="Gfo/Idh/MocA-like_OxRdtase_N"/>
</dbReference>
<dbReference type="SUPFAM" id="SSF55347">
    <property type="entry name" value="Glyceraldehyde-3-phosphate dehydrogenase-like, C-terminal domain"/>
    <property type="match status" value="1"/>
</dbReference>